<dbReference type="PANTHER" id="PTHR43646:SF2">
    <property type="entry name" value="GLYCOSYLTRANSFERASE 2-LIKE DOMAIN-CONTAINING PROTEIN"/>
    <property type="match status" value="1"/>
</dbReference>
<dbReference type="Pfam" id="PF14305">
    <property type="entry name" value="ATPgrasp_TupA"/>
    <property type="match status" value="1"/>
</dbReference>
<dbReference type="Gene3D" id="3.90.550.10">
    <property type="entry name" value="Spore Coat Polysaccharide Biosynthesis Protein SpsA, Chain A"/>
    <property type="match status" value="1"/>
</dbReference>
<sequence length="562" mass="63253">MTVETLETAAHPLVTVDVVVPVKDDAALLRRCLRSLRAQHTGPASIIVVDNGSRDRAEVEAIAERYDAVLIDEPMPGIPAANAAGFDHATATVVARLDADCVPPPDWVTRITEAFATDPELAALTGPAVFIDGPRLLRAPLAGLYLGAYRLFVGAALAQVPIFGSNCAIRRATWDQIAETVHREDAELHDDLDVSTHLGLHRRVRYDRSLGMGISMRPFTDAGSLALRMRRGWTTLRVHWPEELPAVRWFHRSRRLRAVLPDATSAPRTVPWRERSRLVRAVRLWRTRRPATFREKVRYKMLRDRRPLIVTFADKAAVRNLVASRIGQHVLPRVYGILDDPRELRDLELPGSYVVKPTHGSGAAIVVSSSAHPDARLPTDAGSWEYRHVRPETVDRDRLVELASGWVSQLYGQGPNREWVYGRVPRRIIVEELLEGPDGGIPDDLKFFVFHGRCRYIQLDAGRFGRRTQDFFLPDWRHLPLSGGPAWADPEPSAPERLDEMIDLAERLAAGTDFVRVDLYDLGDRIVFGELTSYPAGGESPFDPERYNAEFGSWWTVPRRYR</sequence>
<comment type="subcellular location">
    <subcellularLocation>
        <location evidence="1">Cell membrane</location>
    </subcellularLocation>
</comment>
<dbReference type="InterPro" id="IPR029044">
    <property type="entry name" value="Nucleotide-diphossugar_trans"/>
</dbReference>
<evidence type="ECO:0000256" key="3">
    <source>
        <dbReference type="ARBA" id="ARBA00022676"/>
    </source>
</evidence>
<evidence type="ECO:0000313" key="11">
    <source>
        <dbReference type="EMBL" id="SKC58527.1"/>
    </source>
</evidence>
<evidence type="ECO:0000256" key="9">
    <source>
        <dbReference type="ARBA" id="ARBA00040345"/>
    </source>
</evidence>
<evidence type="ECO:0000256" key="7">
    <source>
        <dbReference type="ARBA" id="ARBA00037904"/>
    </source>
</evidence>
<dbReference type="CDD" id="cd00761">
    <property type="entry name" value="Glyco_tranf_GTA_type"/>
    <property type="match status" value="1"/>
</dbReference>
<name>A0ABY1LLU3_9MICO</name>
<gene>
    <name evidence="11" type="ORF">SAMN06295973_2232</name>
</gene>
<keyword evidence="5" id="KW-0472">Membrane</keyword>
<dbReference type="PANTHER" id="PTHR43646">
    <property type="entry name" value="GLYCOSYLTRANSFERASE"/>
    <property type="match status" value="1"/>
</dbReference>
<dbReference type="SUPFAM" id="SSF53448">
    <property type="entry name" value="Nucleotide-diphospho-sugar transferases"/>
    <property type="match status" value="1"/>
</dbReference>
<protein>
    <recommendedName>
        <fullName evidence="9">4,4'-diaponeurosporenoate glycosyltransferase</fullName>
    </recommendedName>
</protein>
<accession>A0ABY1LLU3</accession>
<evidence type="ECO:0000256" key="4">
    <source>
        <dbReference type="ARBA" id="ARBA00022679"/>
    </source>
</evidence>
<comment type="function">
    <text evidence="6">Catalyzes the glycosylation of 4,4'-diaponeurosporenoate, i.e. the esterification of glucose at the C1'' position with the carboxyl group of 4,4'-diaponeurosporenic acid, to form glycosyl-4,4'-diaponeurosporenoate. This is a step in the biosynthesis of staphyloxanthin, an orange pigment present in most staphylococci strains.</text>
</comment>
<keyword evidence="4 11" id="KW-0808">Transferase</keyword>
<evidence type="ECO:0000256" key="5">
    <source>
        <dbReference type="ARBA" id="ARBA00023136"/>
    </source>
</evidence>
<evidence type="ECO:0000313" key="12">
    <source>
        <dbReference type="Proteomes" id="UP000190827"/>
    </source>
</evidence>
<dbReference type="InterPro" id="IPR001173">
    <property type="entry name" value="Glyco_trans_2-like"/>
</dbReference>
<dbReference type="Proteomes" id="UP000190827">
    <property type="component" value="Unassembled WGS sequence"/>
</dbReference>
<feature type="domain" description="Glycosyltransferase 2-like" evidence="10">
    <location>
        <begin position="18"/>
        <end position="140"/>
    </location>
</feature>
<comment type="caution">
    <text evidence="11">The sequence shown here is derived from an EMBL/GenBank/DDBJ whole genome shotgun (WGS) entry which is preliminary data.</text>
</comment>
<dbReference type="Pfam" id="PF00535">
    <property type="entry name" value="Glycos_transf_2"/>
    <property type="match status" value="1"/>
</dbReference>
<evidence type="ECO:0000259" key="10">
    <source>
        <dbReference type="Pfam" id="PF00535"/>
    </source>
</evidence>
<dbReference type="RefSeq" id="WP_079705902.1">
    <property type="nucleotide sequence ID" value="NZ_FUZO01000001.1"/>
</dbReference>
<comment type="similarity">
    <text evidence="8">Belongs to the glycosyltransferase 2 family. CrtQ subfamily.</text>
</comment>
<evidence type="ECO:0000256" key="1">
    <source>
        <dbReference type="ARBA" id="ARBA00004236"/>
    </source>
</evidence>
<organism evidence="11 12">
    <name type="scientific">Plantibacter cousiniae</name>
    <name type="common">nom. nud.</name>
    <dbReference type="NCBI Taxonomy" id="199709"/>
    <lineage>
        <taxon>Bacteria</taxon>
        <taxon>Bacillati</taxon>
        <taxon>Actinomycetota</taxon>
        <taxon>Actinomycetes</taxon>
        <taxon>Micrococcales</taxon>
        <taxon>Microbacteriaceae</taxon>
        <taxon>Plantibacter</taxon>
    </lineage>
</organism>
<keyword evidence="2" id="KW-1003">Cell membrane</keyword>
<evidence type="ECO:0000256" key="8">
    <source>
        <dbReference type="ARBA" id="ARBA00038120"/>
    </source>
</evidence>
<comment type="pathway">
    <text evidence="7">Carotenoid biosynthesis; staphyloxanthin biosynthesis; staphyloxanthin from farnesyl diphosphate: step 4/5.</text>
</comment>
<keyword evidence="12" id="KW-1185">Reference proteome</keyword>
<evidence type="ECO:0000256" key="6">
    <source>
        <dbReference type="ARBA" id="ARBA00037281"/>
    </source>
</evidence>
<evidence type="ECO:0000256" key="2">
    <source>
        <dbReference type="ARBA" id="ARBA00022475"/>
    </source>
</evidence>
<dbReference type="EMBL" id="FUZO01000001">
    <property type="protein sequence ID" value="SKC58527.1"/>
    <property type="molecule type" value="Genomic_DNA"/>
</dbReference>
<dbReference type="InterPro" id="IPR029465">
    <property type="entry name" value="ATPgrasp_TupA"/>
</dbReference>
<proteinExistence type="inferred from homology"/>
<reference evidence="11 12" key="1">
    <citation type="submission" date="2017-02" db="EMBL/GenBank/DDBJ databases">
        <authorList>
            <person name="Varghese N."/>
            <person name="Submissions S."/>
        </authorList>
    </citation>
    <scope>NUCLEOTIDE SEQUENCE [LARGE SCALE GENOMIC DNA]</scope>
    <source>
        <strain evidence="11 12">VKM Ac-1787</strain>
    </source>
</reference>
<dbReference type="GO" id="GO:0016740">
    <property type="term" value="F:transferase activity"/>
    <property type="evidence" value="ECO:0007669"/>
    <property type="project" value="UniProtKB-KW"/>
</dbReference>
<keyword evidence="3" id="KW-0328">Glycosyltransferase</keyword>